<dbReference type="AlphaFoldDB" id="A0A934VG01"/>
<keyword evidence="2" id="KW-1133">Transmembrane helix</keyword>
<evidence type="ECO:0000313" key="4">
    <source>
        <dbReference type="Proteomes" id="UP000658278"/>
    </source>
</evidence>
<evidence type="ECO:0000256" key="2">
    <source>
        <dbReference type="SAM" id="Phobius"/>
    </source>
</evidence>
<keyword evidence="4" id="KW-1185">Reference proteome</keyword>
<protein>
    <submittedName>
        <fullName evidence="3">Uncharacterized protein</fullName>
    </submittedName>
</protein>
<reference evidence="3" key="1">
    <citation type="submission" date="2021-01" db="EMBL/GenBank/DDBJ databases">
        <title>Modified the classification status of verrucomicrobia.</title>
        <authorList>
            <person name="Feng X."/>
        </authorList>
    </citation>
    <scope>NUCLEOTIDE SEQUENCE</scope>
    <source>
        <strain evidence="3">KCTC 22201</strain>
    </source>
</reference>
<organism evidence="3 4">
    <name type="scientific">Haloferula rosea</name>
    <dbReference type="NCBI Taxonomy" id="490093"/>
    <lineage>
        <taxon>Bacteria</taxon>
        <taxon>Pseudomonadati</taxon>
        <taxon>Verrucomicrobiota</taxon>
        <taxon>Verrucomicrobiia</taxon>
        <taxon>Verrucomicrobiales</taxon>
        <taxon>Verrucomicrobiaceae</taxon>
        <taxon>Haloferula</taxon>
    </lineage>
</organism>
<evidence type="ECO:0000256" key="1">
    <source>
        <dbReference type="SAM" id="MobiDB-lite"/>
    </source>
</evidence>
<proteinExistence type="predicted"/>
<feature type="compositionally biased region" description="Basic and acidic residues" evidence="1">
    <location>
        <begin position="59"/>
        <end position="73"/>
    </location>
</feature>
<accession>A0A934VG01</accession>
<evidence type="ECO:0000313" key="3">
    <source>
        <dbReference type="EMBL" id="MBK1827581.1"/>
    </source>
</evidence>
<feature type="region of interest" description="Disordered" evidence="1">
    <location>
        <begin position="59"/>
        <end position="80"/>
    </location>
</feature>
<dbReference type="EMBL" id="JAENII010000007">
    <property type="protein sequence ID" value="MBK1827581.1"/>
    <property type="molecule type" value="Genomic_DNA"/>
</dbReference>
<feature type="transmembrane region" description="Helical" evidence="2">
    <location>
        <begin position="12"/>
        <end position="30"/>
    </location>
</feature>
<sequence>MIEMTLTELACWVLGIVMILVVVGGWGSTWRSRKEERRSARYRAVCRLCLAVFRLDGRGSEHRCPECGAKTDRSGPTPLG</sequence>
<keyword evidence="2" id="KW-0812">Transmembrane</keyword>
<gene>
    <name evidence="3" type="ORF">JIN81_11165</name>
</gene>
<name>A0A934VG01_9BACT</name>
<comment type="caution">
    <text evidence="3">The sequence shown here is derived from an EMBL/GenBank/DDBJ whole genome shotgun (WGS) entry which is preliminary data.</text>
</comment>
<keyword evidence="2" id="KW-0472">Membrane</keyword>
<dbReference type="Proteomes" id="UP000658278">
    <property type="component" value="Unassembled WGS sequence"/>
</dbReference>